<dbReference type="PANTHER" id="PTHR43540:SF6">
    <property type="entry name" value="ISOCHORISMATASE-LIKE DOMAIN-CONTAINING PROTEIN"/>
    <property type="match status" value="1"/>
</dbReference>
<dbReference type="HOGENOM" id="CLU_068979_8_4_0"/>
<dbReference type="OrthoDB" id="257098at2"/>
<gene>
    <name evidence="3" type="ordered locus">Mesil_1124</name>
</gene>
<reference evidence="3 4" key="1">
    <citation type="journal article" date="2010" name="Stand. Genomic Sci.">
        <title>Complete genome sequence of Meiothermus silvanus type strain (VI-R2).</title>
        <authorList>
            <person name="Sikorski J."/>
            <person name="Tindall B.J."/>
            <person name="Lowry S."/>
            <person name="Lucas S."/>
            <person name="Nolan M."/>
            <person name="Copeland A."/>
            <person name="Glavina Del Rio T."/>
            <person name="Tice H."/>
            <person name="Cheng J.F."/>
            <person name="Han C."/>
            <person name="Pitluck S."/>
            <person name="Liolios K."/>
            <person name="Ivanova N."/>
            <person name="Mavromatis K."/>
            <person name="Mikhailova N."/>
            <person name="Pati A."/>
            <person name="Goodwin L."/>
            <person name="Chen A."/>
            <person name="Palaniappan K."/>
            <person name="Land M."/>
            <person name="Hauser L."/>
            <person name="Chang Y.J."/>
            <person name="Jeffries C.D."/>
            <person name="Rohde M."/>
            <person name="Goker M."/>
            <person name="Woyke T."/>
            <person name="Bristow J."/>
            <person name="Eisen J.A."/>
            <person name="Markowitz V."/>
            <person name="Hugenholtz P."/>
            <person name="Kyrpides N.C."/>
            <person name="Klenk H.P."/>
            <person name="Lapidus A."/>
        </authorList>
    </citation>
    <scope>NUCLEOTIDE SEQUENCE [LARGE SCALE GENOMIC DNA]</scope>
    <source>
        <strain evidence="4">ATCC 700542 / DSM 9946 / VI-R2</strain>
    </source>
</reference>
<dbReference type="CDD" id="cd00431">
    <property type="entry name" value="cysteine_hydrolases"/>
    <property type="match status" value="1"/>
</dbReference>
<protein>
    <submittedName>
        <fullName evidence="3">Isochorismatase hydrolase</fullName>
    </submittedName>
</protein>
<dbReference type="eggNOG" id="COG1335">
    <property type="taxonomic scope" value="Bacteria"/>
</dbReference>
<dbReference type="Proteomes" id="UP000001916">
    <property type="component" value="Chromosome"/>
</dbReference>
<evidence type="ECO:0000259" key="2">
    <source>
        <dbReference type="Pfam" id="PF00857"/>
    </source>
</evidence>
<dbReference type="SUPFAM" id="SSF52499">
    <property type="entry name" value="Isochorismatase-like hydrolases"/>
    <property type="match status" value="1"/>
</dbReference>
<dbReference type="GO" id="GO:0016787">
    <property type="term" value="F:hydrolase activity"/>
    <property type="evidence" value="ECO:0007669"/>
    <property type="project" value="UniProtKB-KW"/>
</dbReference>
<dbReference type="Gene3D" id="3.40.50.850">
    <property type="entry name" value="Isochorismatase-like"/>
    <property type="match status" value="1"/>
</dbReference>
<dbReference type="InterPro" id="IPR036380">
    <property type="entry name" value="Isochorismatase-like_sf"/>
</dbReference>
<dbReference type="EMBL" id="CP002042">
    <property type="protein sequence ID" value="ADH63029.1"/>
    <property type="molecule type" value="Genomic_DNA"/>
</dbReference>
<sequence>MVEVPEIPKQAEVLLPATETALIVVDMQNDFVEPEGALFVPEAPKTLPAIRRLLERAREAGVKVVYTQDWHPEEDPEFKIWPRHAVQGTWGAQIVDELRPLPGETVLPKARYDGFYGTPLDHLLHLWGIKNVVVVGTVANICVLHTAGSAALRWYTVVLPEDGISALTPFDRESTLRQVSFLYQGKITTVDGVKFV</sequence>
<evidence type="ECO:0000313" key="4">
    <source>
        <dbReference type="Proteomes" id="UP000001916"/>
    </source>
</evidence>
<evidence type="ECO:0000313" key="3">
    <source>
        <dbReference type="EMBL" id="ADH63029.1"/>
    </source>
</evidence>
<dbReference type="Pfam" id="PF00857">
    <property type="entry name" value="Isochorismatase"/>
    <property type="match status" value="1"/>
</dbReference>
<dbReference type="PANTHER" id="PTHR43540">
    <property type="entry name" value="PEROXYUREIDOACRYLATE/UREIDOACRYLATE AMIDOHYDROLASE-RELATED"/>
    <property type="match status" value="1"/>
</dbReference>
<feature type="domain" description="Isochorismatase-like" evidence="2">
    <location>
        <begin position="20"/>
        <end position="189"/>
    </location>
</feature>
<dbReference type="STRING" id="526227.Mesil_1124"/>
<dbReference type="AlphaFoldDB" id="D7BDB1"/>
<name>D7BDB1_ALLS1</name>
<keyword evidence="1 3" id="KW-0378">Hydrolase</keyword>
<dbReference type="InterPro" id="IPR050272">
    <property type="entry name" value="Isochorismatase-like_hydrls"/>
</dbReference>
<organism evidence="3 4">
    <name type="scientific">Allomeiothermus silvanus (strain ATCC 700542 / DSM 9946 / NBRC 106475 / NCIMB 13440 / VI-R2)</name>
    <name type="common">Thermus silvanus</name>
    <dbReference type="NCBI Taxonomy" id="526227"/>
    <lineage>
        <taxon>Bacteria</taxon>
        <taxon>Thermotogati</taxon>
        <taxon>Deinococcota</taxon>
        <taxon>Deinococci</taxon>
        <taxon>Thermales</taxon>
        <taxon>Thermaceae</taxon>
        <taxon>Allomeiothermus</taxon>
    </lineage>
</organism>
<dbReference type="KEGG" id="msv:Mesil_1124"/>
<accession>D7BDB1</accession>
<proteinExistence type="predicted"/>
<dbReference type="RefSeq" id="WP_013157609.1">
    <property type="nucleotide sequence ID" value="NC_014212.1"/>
</dbReference>
<evidence type="ECO:0000256" key="1">
    <source>
        <dbReference type="ARBA" id="ARBA00022801"/>
    </source>
</evidence>
<dbReference type="InterPro" id="IPR000868">
    <property type="entry name" value="Isochorismatase-like_dom"/>
</dbReference>
<keyword evidence="4" id="KW-1185">Reference proteome</keyword>